<organism evidence="1 2">
    <name type="scientific">Brassicogethes aeneus</name>
    <name type="common">Rape pollen beetle</name>
    <name type="synonym">Meligethes aeneus</name>
    <dbReference type="NCBI Taxonomy" id="1431903"/>
    <lineage>
        <taxon>Eukaryota</taxon>
        <taxon>Metazoa</taxon>
        <taxon>Ecdysozoa</taxon>
        <taxon>Arthropoda</taxon>
        <taxon>Hexapoda</taxon>
        <taxon>Insecta</taxon>
        <taxon>Pterygota</taxon>
        <taxon>Neoptera</taxon>
        <taxon>Endopterygota</taxon>
        <taxon>Coleoptera</taxon>
        <taxon>Polyphaga</taxon>
        <taxon>Cucujiformia</taxon>
        <taxon>Nitidulidae</taxon>
        <taxon>Meligethinae</taxon>
        <taxon>Brassicogethes</taxon>
    </lineage>
</organism>
<dbReference type="AlphaFoldDB" id="A0A9P0BGY3"/>
<dbReference type="InterPro" id="IPR012337">
    <property type="entry name" value="RNaseH-like_sf"/>
</dbReference>
<protein>
    <submittedName>
        <fullName evidence="1">Uncharacterized protein</fullName>
    </submittedName>
</protein>
<name>A0A9P0BGY3_BRAAE</name>
<evidence type="ECO:0000313" key="1">
    <source>
        <dbReference type="EMBL" id="CAH0563137.1"/>
    </source>
</evidence>
<dbReference type="Proteomes" id="UP001154078">
    <property type="component" value="Chromosome 8"/>
</dbReference>
<keyword evidence="2" id="KW-1185">Reference proteome</keyword>
<dbReference type="SUPFAM" id="SSF53098">
    <property type="entry name" value="Ribonuclease H-like"/>
    <property type="match status" value="1"/>
</dbReference>
<sequence length="208" mass="23574">MTEDHTADNLANVIKDLLQEWNIENDKISSFSTDSGANIVKCIELLNIPRVPQSVAFSENYTTPSSPNVFSEYVPPSSSSNQPVKITQDLLDHIVAKLELSQRKSEILASILNSNNLLAQGTKARLDGLVDRLDRMIKDNCELRKQNQELSERVLQLEGQRFVGAGQEELIYEVNERMRRASNLVVFNLKESAKESKSEREDENREKL</sequence>
<dbReference type="OrthoDB" id="1607513at2759"/>
<gene>
    <name evidence="1" type="ORF">MELIAE_LOCUS12122</name>
</gene>
<dbReference type="EMBL" id="OV121139">
    <property type="protein sequence ID" value="CAH0563137.1"/>
    <property type="molecule type" value="Genomic_DNA"/>
</dbReference>
<proteinExistence type="predicted"/>
<accession>A0A9P0BGY3</accession>
<reference evidence="1" key="1">
    <citation type="submission" date="2021-12" db="EMBL/GenBank/DDBJ databases">
        <authorList>
            <person name="King R."/>
        </authorList>
    </citation>
    <scope>NUCLEOTIDE SEQUENCE</scope>
</reference>
<evidence type="ECO:0000313" key="2">
    <source>
        <dbReference type="Proteomes" id="UP001154078"/>
    </source>
</evidence>